<evidence type="ECO:0000259" key="2">
    <source>
        <dbReference type="Pfam" id="PF10088"/>
    </source>
</evidence>
<evidence type="ECO:0000313" key="5">
    <source>
        <dbReference type="Proteomes" id="UP000220527"/>
    </source>
</evidence>
<dbReference type="InterPro" id="IPR027417">
    <property type="entry name" value="P-loop_NTPase"/>
</dbReference>
<evidence type="ECO:0000313" key="4">
    <source>
        <dbReference type="EMBL" id="PDW00647.1"/>
    </source>
</evidence>
<protein>
    <submittedName>
        <fullName evidence="4">Uncharacterized protein</fullName>
    </submittedName>
</protein>
<dbReference type="Pfam" id="PF20275">
    <property type="entry name" value="CTD10"/>
    <property type="match status" value="1"/>
</dbReference>
<dbReference type="AlphaFoldDB" id="A0A2A6RE29"/>
<feature type="coiled-coil region" evidence="1">
    <location>
        <begin position="384"/>
        <end position="446"/>
    </location>
</feature>
<dbReference type="Proteomes" id="UP000220527">
    <property type="component" value="Unassembled WGS sequence"/>
</dbReference>
<keyword evidence="5" id="KW-1185">Reference proteome</keyword>
<dbReference type="EMBL" id="NQWI01000173">
    <property type="protein sequence ID" value="PDW00647.1"/>
    <property type="molecule type" value="Genomic_DNA"/>
</dbReference>
<dbReference type="Gene3D" id="3.40.50.300">
    <property type="entry name" value="P-loop containing nucleotide triphosphate hydrolases"/>
    <property type="match status" value="1"/>
</dbReference>
<evidence type="ECO:0000259" key="3">
    <source>
        <dbReference type="Pfam" id="PF20275"/>
    </source>
</evidence>
<dbReference type="OrthoDB" id="5516148at2"/>
<dbReference type="InterPro" id="IPR018760">
    <property type="entry name" value="DUF2326"/>
</dbReference>
<accession>A0A2A6RE29</accession>
<keyword evidence="1" id="KW-0175">Coiled coil</keyword>
<evidence type="ECO:0000256" key="1">
    <source>
        <dbReference type="SAM" id="Coils"/>
    </source>
</evidence>
<organism evidence="4 5">
    <name type="scientific">Candidatus Viridilinea mediisalina</name>
    <dbReference type="NCBI Taxonomy" id="2024553"/>
    <lineage>
        <taxon>Bacteria</taxon>
        <taxon>Bacillati</taxon>
        <taxon>Chloroflexota</taxon>
        <taxon>Chloroflexia</taxon>
        <taxon>Chloroflexales</taxon>
        <taxon>Chloroflexineae</taxon>
        <taxon>Oscillochloridaceae</taxon>
        <taxon>Candidatus Viridilinea</taxon>
    </lineage>
</organism>
<sequence length="586" mass="67022">MIHRIYSDMPTFKSLSFKPGLNILLAEKSPGASERQTRNGAGKTSLIEIIHFLMGADRHALFKSDLFKEYYFGMDIDIRGNKLSVERSAQKSSDVRVRGDLSSSGLDVNDQKSFGESSLGIVISNNYWKDFLGQAFFNLDPMVDEQKFGPNFRMLFAYFVRRQMSNAFISPYKQSDMQQIWDQQVAISYLLGLDWTIPRDWQLVREQEKGLKELRKAADGGTLSEVIGTTAELRTQMVIAEDKARRLREQLNSFQVLPQYREIEIEASRIGRQIGSLSDDNAIDNALIEELELSLRNELDPSYEDLAQLYEEIGVVLPEIVSRRFDEVRIFHDSIVRNRRTYLEGEIAASRQRIEDRRRTQETLSVRQMELMSLLRSYGALEQFAQLQTEYARTESEAEGIRKRYAAAEQLEGKKTQLGIERTQLLRRLQQDYSEQREALQRAILAFEQISNALYEQAGSLTIVKSINGPLFDIIMPASKSKGISNMQIFCFDMMLMRLCSERGIGLGFLVHDSHLFDGVDERQIAKALEVGNAITQEIGIQYIVTMNSDTLPRTLVREFDLDKYILPTMLTDATTTGGLFGIRFD</sequence>
<comment type="caution">
    <text evidence="4">The sequence shown here is derived from an EMBL/GenBank/DDBJ whole genome shotgun (WGS) entry which is preliminary data.</text>
</comment>
<reference evidence="5" key="1">
    <citation type="submission" date="2017-08" db="EMBL/GenBank/DDBJ databases">
        <authorList>
            <person name="Grouzdev D.S."/>
            <person name="Gaisin V.A."/>
            <person name="Rysina M.S."/>
            <person name="Gorlenko V.M."/>
        </authorList>
    </citation>
    <scope>NUCLEOTIDE SEQUENCE [LARGE SCALE GENOMIC DNA]</scope>
    <source>
        <strain evidence="5">Kir15-3F</strain>
    </source>
</reference>
<dbReference type="InterPro" id="IPR046919">
    <property type="entry name" value="ABC-3C_CTD10"/>
</dbReference>
<feature type="domain" description="DUF2326" evidence="2">
    <location>
        <begin position="450"/>
        <end position="585"/>
    </location>
</feature>
<proteinExistence type="predicted"/>
<dbReference type="Pfam" id="PF10088">
    <property type="entry name" value="DUF2326"/>
    <property type="match status" value="1"/>
</dbReference>
<feature type="coiled-coil region" evidence="1">
    <location>
        <begin position="230"/>
        <end position="257"/>
    </location>
</feature>
<feature type="domain" description="ABC-three component systems C-terminal" evidence="3">
    <location>
        <begin position="288"/>
        <end position="412"/>
    </location>
</feature>
<gene>
    <name evidence="4" type="ORF">CJ255_20390</name>
</gene>
<name>A0A2A6RE29_9CHLR</name>